<dbReference type="GO" id="GO:0000160">
    <property type="term" value="P:phosphorelay signal transduction system"/>
    <property type="evidence" value="ECO:0007669"/>
    <property type="project" value="InterPro"/>
</dbReference>
<dbReference type="GO" id="GO:0006355">
    <property type="term" value="P:regulation of DNA-templated transcription"/>
    <property type="evidence" value="ECO:0007669"/>
    <property type="project" value="InterPro"/>
</dbReference>
<keyword evidence="7" id="KW-1185">Reference proteome</keyword>
<evidence type="ECO:0000259" key="4">
    <source>
        <dbReference type="PROSITE" id="PS50043"/>
    </source>
</evidence>
<sequence>MARRIIITDDHPLMRAAIRASVEQVWPDHDIVEVSGAASAQRAVMDGQVELVTLDLHMADSAGLGPLLDLRKSHPAVPVVVISASDDPRVISGARELGASGFIPKTASLEEMTGALALVQSGDLSFPEVADEGDSDDAIVRLASLTPAQTRILQFVAQGLLNKQIAYEMDISEATVKAHITAIFRRLGVTNRTQATLLAQHLDASGAV</sequence>
<dbReference type="Gene3D" id="3.40.50.2300">
    <property type="match status" value="1"/>
</dbReference>
<evidence type="ECO:0000256" key="2">
    <source>
        <dbReference type="ARBA" id="ARBA00023125"/>
    </source>
</evidence>
<dbReference type="CDD" id="cd06170">
    <property type="entry name" value="LuxR_C_like"/>
    <property type="match status" value="1"/>
</dbReference>
<dbReference type="Pfam" id="PF00072">
    <property type="entry name" value="Response_reg"/>
    <property type="match status" value="1"/>
</dbReference>
<evidence type="ECO:0000313" key="6">
    <source>
        <dbReference type="EMBL" id="RJX69214.1"/>
    </source>
</evidence>
<comment type="caution">
    <text evidence="6">The sequence shown here is derived from an EMBL/GenBank/DDBJ whole genome shotgun (WGS) entry which is preliminary data.</text>
</comment>
<dbReference type="RefSeq" id="WP_120107665.1">
    <property type="nucleotide sequence ID" value="NZ_RAHJ01000014.1"/>
</dbReference>
<reference evidence="6 7" key="1">
    <citation type="submission" date="2018-09" db="EMBL/GenBank/DDBJ databases">
        <title>Altererythrobacter sp.Ery1 and Ery12, the genome sequencing of novel strains in genus Alterythrobacter.</title>
        <authorList>
            <person name="Cheng H."/>
            <person name="Wu Y.-H."/>
            <person name="Fang C."/>
            <person name="Xu X.-W."/>
        </authorList>
    </citation>
    <scope>NUCLEOTIDE SEQUENCE [LARGE SCALE GENOMIC DNA]</scope>
    <source>
        <strain evidence="6 7">Ery12</strain>
    </source>
</reference>
<dbReference type="PROSITE" id="PS50043">
    <property type="entry name" value="HTH_LUXR_2"/>
    <property type="match status" value="1"/>
</dbReference>
<dbReference type="Proteomes" id="UP000284322">
    <property type="component" value="Unassembled WGS sequence"/>
</dbReference>
<proteinExistence type="predicted"/>
<dbReference type="SUPFAM" id="SSF52172">
    <property type="entry name" value="CheY-like"/>
    <property type="match status" value="1"/>
</dbReference>
<dbReference type="InterPro" id="IPR011006">
    <property type="entry name" value="CheY-like_superfamily"/>
</dbReference>
<dbReference type="InterPro" id="IPR058245">
    <property type="entry name" value="NreC/VraR/RcsB-like_REC"/>
</dbReference>
<dbReference type="OrthoDB" id="9814495at2"/>
<feature type="domain" description="HTH luxR-type" evidence="4">
    <location>
        <begin position="138"/>
        <end position="203"/>
    </location>
</feature>
<dbReference type="PROSITE" id="PS00622">
    <property type="entry name" value="HTH_LUXR_1"/>
    <property type="match status" value="1"/>
</dbReference>
<evidence type="ECO:0000256" key="1">
    <source>
        <dbReference type="ARBA" id="ARBA00022553"/>
    </source>
</evidence>
<evidence type="ECO:0000313" key="7">
    <source>
        <dbReference type="Proteomes" id="UP000284322"/>
    </source>
</evidence>
<dbReference type="SMART" id="SM00421">
    <property type="entry name" value="HTH_LUXR"/>
    <property type="match status" value="1"/>
</dbReference>
<dbReference type="GO" id="GO:0003677">
    <property type="term" value="F:DNA binding"/>
    <property type="evidence" value="ECO:0007669"/>
    <property type="project" value="UniProtKB-KW"/>
</dbReference>
<evidence type="ECO:0000256" key="3">
    <source>
        <dbReference type="PROSITE-ProRule" id="PRU00169"/>
    </source>
</evidence>
<dbReference type="AlphaFoldDB" id="A0A419R3V7"/>
<organism evidence="6 7">
    <name type="scientific">Tsuneonella suprasediminis</name>
    <dbReference type="NCBI Taxonomy" id="2306996"/>
    <lineage>
        <taxon>Bacteria</taxon>
        <taxon>Pseudomonadati</taxon>
        <taxon>Pseudomonadota</taxon>
        <taxon>Alphaproteobacteria</taxon>
        <taxon>Sphingomonadales</taxon>
        <taxon>Erythrobacteraceae</taxon>
        <taxon>Tsuneonella</taxon>
    </lineage>
</organism>
<feature type="domain" description="Response regulatory" evidence="5">
    <location>
        <begin position="4"/>
        <end position="120"/>
    </location>
</feature>
<dbReference type="SUPFAM" id="SSF46894">
    <property type="entry name" value="C-terminal effector domain of the bipartite response regulators"/>
    <property type="match status" value="1"/>
</dbReference>
<dbReference type="InterPro" id="IPR001789">
    <property type="entry name" value="Sig_transdc_resp-reg_receiver"/>
</dbReference>
<dbReference type="PRINTS" id="PR00038">
    <property type="entry name" value="HTHLUXR"/>
</dbReference>
<dbReference type="InterPro" id="IPR016032">
    <property type="entry name" value="Sig_transdc_resp-reg_C-effctor"/>
</dbReference>
<protein>
    <submittedName>
        <fullName evidence="6">DNA-binding response regulator</fullName>
    </submittedName>
</protein>
<dbReference type="CDD" id="cd17535">
    <property type="entry name" value="REC_NarL-like"/>
    <property type="match status" value="1"/>
</dbReference>
<evidence type="ECO:0000259" key="5">
    <source>
        <dbReference type="PROSITE" id="PS50110"/>
    </source>
</evidence>
<dbReference type="EMBL" id="RAHJ01000014">
    <property type="protein sequence ID" value="RJX69214.1"/>
    <property type="molecule type" value="Genomic_DNA"/>
</dbReference>
<dbReference type="InterPro" id="IPR000792">
    <property type="entry name" value="Tscrpt_reg_LuxR_C"/>
</dbReference>
<dbReference type="Pfam" id="PF00196">
    <property type="entry name" value="GerE"/>
    <property type="match status" value="1"/>
</dbReference>
<dbReference type="PROSITE" id="PS50110">
    <property type="entry name" value="RESPONSE_REGULATORY"/>
    <property type="match status" value="1"/>
</dbReference>
<dbReference type="PANTHER" id="PTHR45566:SF1">
    <property type="entry name" value="HTH-TYPE TRANSCRIPTIONAL REGULATOR YHJB-RELATED"/>
    <property type="match status" value="1"/>
</dbReference>
<keyword evidence="1 3" id="KW-0597">Phosphoprotein</keyword>
<dbReference type="SMART" id="SM00448">
    <property type="entry name" value="REC"/>
    <property type="match status" value="1"/>
</dbReference>
<keyword evidence="2 6" id="KW-0238">DNA-binding</keyword>
<name>A0A419R3V7_9SPHN</name>
<gene>
    <name evidence="6" type="ORF">D6858_04875</name>
</gene>
<dbReference type="PANTHER" id="PTHR45566">
    <property type="entry name" value="HTH-TYPE TRANSCRIPTIONAL REGULATOR YHJB-RELATED"/>
    <property type="match status" value="1"/>
</dbReference>
<dbReference type="InterPro" id="IPR051015">
    <property type="entry name" value="EvgA-like"/>
</dbReference>
<accession>A0A419R3V7</accession>
<feature type="modified residue" description="4-aspartylphosphate" evidence="3">
    <location>
        <position position="55"/>
    </location>
</feature>